<evidence type="ECO:0000256" key="3">
    <source>
        <dbReference type="ARBA" id="ARBA00023167"/>
    </source>
</evidence>
<dbReference type="NCBIfam" id="TIGR00512">
    <property type="entry name" value="salvage_mtnA"/>
    <property type="match status" value="1"/>
</dbReference>
<dbReference type="Proteomes" id="UP000242164">
    <property type="component" value="Unassembled WGS sequence"/>
</dbReference>
<feature type="coiled-coil region" evidence="7">
    <location>
        <begin position="107"/>
        <end position="137"/>
    </location>
</feature>
<dbReference type="PANTHER" id="PTHR43475">
    <property type="entry name" value="METHYLTHIORIBOSE-1-PHOSPHATE ISOMERASE"/>
    <property type="match status" value="1"/>
</dbReference>
<evidence type="ECO:0000256" key="4">
    <source>
        <dbReference type="ARBA" id="ARBA00023235"/>
    </source>
</evidence>
<feature type="binding site" evidence="6">
    <location>
        <begin position="51"/>
        <end position="53"/>
    </location>
    <ligand>
        <name>substrate</name>
    </ligand>
</feature>
<dbReference type="InterPro" id="IPR037171">
    <property type="entry name" value="NagB/RpiA_transferase-like"/>
</dbReference>
<protein>
    <recommendedName>
        <fullName evidence="6">Methylthioribose-1-phosphate isomerase</fullName>
        <shortName evidence="6">M1Pi</shortName>
        <shortName evidence="6">MTR-1-P isomerase</shortName>
        <ecNumber evidence="6">5.3.1.23</ecNumber>
    </recommendedName>
    <alternativeName>
        <fullName evidence="6">S-methyl-5-thioribose-1-phosphate isomerase</fullName>
    </alternativeName>
</protein>
<comment type="subunit">
    <text evidence="1 6">Homodimer.</text>
</comment>
<organism evidence="8 9">
    <name type="scientific">Bacillus cytotoxicus</name>
    <dbReference type="NCBI Taxonomy" id="580165"/>
    <lineage>
        <taxon>Bacteria</taxon>
        <taxon>Bacillati</taxon>
        <taxon>Bacillota</taxon>
        <taxon>Bacilli</taxon>
        <taxon>Bacillales</taxon>
        <taxon>Bacillaceae</taxon>
        <taxon>Bacillus</taxon>
        <taxon>Bacillus cereus group</taxon>
    </lineage>
</organism>
<name>A0AAX2CJI7_9BACI</name>
<evidence type="ECO:0000256" key="2">
    <source>
        <dbReference type="ARBA" id="ARBA00022605"/>
    </source>
</evidence>
<dbReference type="PANTHER" id="PTHR43475:SF4">
    <property type="entry name" value="METHYLTHIORIBOSE-1-PHOSPHATE ISOMERASE"/>
    <property type="match status" value="1"/>
</dbReference>
<feature type="site" description="Transition state stabilizer" evidence="6">
    <location>
        <position position="160"/>
    </location>
</feature>
<evidence type="ECO:0000256" key="1">
    <source>
        <dbReference type="ARBA" id="ARBA00011738"/>
    </source>
</evidence>
<dbReference type="RefSeq" id="WP_048721807.1">
    <property type="nucleotide sequence ID" value="NZ_CP024101.1"/>
</dbReference>
<dbReference type="GO" id="GO:0019509">
    <property type="term" value="P:L-methionine salvage from methylthioadenosine"/>
    <property type="evidence" value="ECO:0007669"/>
    <property type="project" value="UniProtKB-UniRule"/>
</dbReference>
<proteinExistence type="inferred from homology"/>
<dbReference type="GO" id="GO:0046523">
    <property type="term" value="F:S-methyl-5-thioribose-1-phosphate isomerase activity"/>
    <property type="evidence" value="ECO:0007669"/>
    <property type="project" value="UniProtKB-UniRule"/>
</dbReference>
<keyword evidence="3 6" id="KW-0486">Methionine biosynthesis</keyword>
<dbReference type="NCBIfam" id="TIGR00524">
    <property type="entry name" value="eIF-2B_rel"/>
    <property type="match status" value="1"/>
</dbReference>
<dbReference type="InterPro" id="IPR000649">
    <property type="entry name" value="IF-2B-related"/>
</dbReference>
<dbReference type="Pfam" id="PF01008">
    <property type="entry name" value="IF-2B"/>
    <property type="match status" value="1"/>
</dbReference>
<evidence type="ECO:0000256" key="5">
    <source>
        <dbReference type="ARBA" id="ARBA00052401"/>
    </source>
</evidence>
<dbReference type="EMBL" id="FMIK01000040">
    <property type="protein sequence ID" value="SCL98864.1"/>
    <property type="molecule type" value="Genomic_DNA"/>
</dbReference>
<comment type="similarity">
    <text evidence="6">Belongs to the EIF-2B alpha/beta/delta subunits family. MtnA subfamily.</text>
</comment>
<dbReference type="InterPro" id="IPR042529">
    <property type="entry name" value="IF_2B-like_C"/>
</dbReference>
<feature type="binding site" evidence="6">
    <location>
        <begin position="250"/>
        <end position="251"/>
    </location>
    <ligand>
        <name>substrate</name>
    </ligand>
</feature>
<dbReference type="FunFam" id="3.40.50.10470:FF:000006">
    <property type="entry name" value="Methylthioribose-1-phosphate isomerase"/>
    <property type="match status" value="1"/>
</dbReference>
<feature type="binding site" evidence="6">
    <location>
        <position position="94"/>
    </location>
    <ligand>
        <name>substrate</name>
    </ligand>
</feature>
<dbReference type="FunFam" id="1.20.120.420:FF:000003">
    <property type="entry name" value="Methylthioribose-1-phosphate isomerase"/>
    <property type="match status" value="1"/>
</dbReference>
<sequence length="349" mass="38429">MNTTVAVPRAIIWKGDSITILNQTKLPHVAEYKTLTSIEDVWKSIVMLEVRGAPAIGIAAAFGLALAAQKYEAINIVEFKTKFNRDCNYLGTSRPTAVNLFWAIDRMRAAIEEVSTIKTARKILEEEALQIQQEDEQVCRSLGEHALTCFQDGDRILTICNAGSIATARYGTALAPFYIGKEKGIHLHAYACETRPVLQGARLTTWELREAGVDVTLITDNMAAHTIRTKNISAIIVGADRIVANGDTANKVGTLNLAILAKHYQIPFYVAAPLSTFDTKKKTGNEIIIEERDETEVTKINGQQIAPAGIHIYNPAFDITPHEFISGIITEKGILQGDYTKEIASLFEK</sequence>
<evidence type="ECO:0000313" key="8">
    <source>
        <dbReference type="EMBL" id="SCL98864.1"/>
    </source>
</evidence>
<comment type="pathway">
    <text evidence="6">Amino-acid biosynthesis; L-methionine biosynthesis via salvage pathway; L-methionine from S-methyl-5-thio-alpha-D-ribose 1-phosphate: step 1/6.</text>
</comment>
<comment type="caution">
    <text evidence="8">The sequence shown here is derived from an EMBL/GenBank/DDBJ whole genome shotgun (WGS) entry which is preliminary data.</text>
</comment>
<keyword evidence="4 6" id="KW-0413">Isomerase</keyword>
<keyword evidence="7" id="KW-0175">Coiled coil</keyword>
<dbReference type="InterPro" id="IPR011559">
    <property type="entry name" value="Initiation_fac_2B_a/b/d"/>
</dbReference>
<gene>
    <name evidence="6" type="primary">mtnA</name>
    <name evidence="8" type="ORF">BCB44BAC_03078</name>
</gene>
<dbReference type="NCBIfam" id="NF004326">
    <property type="entry name" value="PRK05720.1"/>
    <property type="match status" value="1"/>
</dbReference>
<dbReference type="Gene3D" id="1.20.120.420">
    <property type="entry name" value="translation initiation factor eif-2b, domain 1"/>
    <property type="match status" value="1"/>
</dbReference>
<dbReference type="InterPro" id="IPR027363">
    <property type="entry name" value="M1Pi_N"/>
</dbReference>
<dbReference type="InterPro" id="IPR005251">
    <property type="entry name" value="IF-M1Pi"/>
</dbReference>
<dbReference type="Gene3D" id="3.40.50.10470">
    <property type="entry name" value="Translation initiation factor eif-2b, domain 2"/>
    <property type="match status" value="1"/>
</dbReference>
<evidence type="ECO:0000256" key="7">
    <source>
        <dbReference type="SAM" id="Coils"/>
    </source>
</evidence>
<accession>A0AAX2CJI7</accession>
<evidence type="ECO:0000313" key="9">
    <source>
        <dbReference type="Proteomes" id="UP000242164"/>
    </source>
</evidence>
<feature type="binding site" evidence="6">
    <location>
        <position position="199"/>
    </location>
    <ligand>
        <name>substrate</name>
    </ligand>
</feature>
<dbReference type="EC" id="5.3.1.23" evidence="6"/>
<dbReference type="HAMAP" id="MF_01678">
    <property type="entry name" value="Salvage_MtnA"/>
    <property type="match status" value="1"/>
</dbReference>
<dbReference type="SUPFAM" id="SSF100950">
    <property type="entry name" value="NagB/RpiA/CoA transferase-like"/>
    <property type="match status" value="1"/>
</dbReference>
<evidence type="ECO:0000256" key="6">
    <source>
        <dbReference type="HAMAP-Rule" id="MF_01678"/>
    </source>
</evidence>
<keyword evidence="2 6" id="KW-0028">Amino-acid biosynthesis</keyword>
<reference evidence="8 9" key="1">
    <citation type="submission" date="2016-08" db="EMBL/GenBank/DDBJ databases">
        <authorList>
            <person name="Loux V."/>
            <person name="Rue O."/>
        </authorList>
    </citation>
    <scope>NUCLEOTIDE SEQUENCE [LARGE SCALE GENOMIC DNA]</scope>
    <source>
        <strain evidence="8 9">AFSSA_08CEB44bac</strain>
    </source>
</reference>
<comment type="function">
    <text evidence="6">Catalyzes the interconversion of methylthioribose-1-phosphate (MTR-1-P) into methylthioribulose-1-phosphate (MTRu-1-P).</text>
</comment>
<comment type="catalytic activity">
    <reaction evidence="5 6">
        <text>5-(methylsulfanyl)-alpha-D-ribose 1-phosphate = 5-(methylsulfanyl)-D-ribulose 1-phosphate</text>
        <dbReference type="Rhea" id="RHEA:19989"/>
        <dbReference type="ChEBI" id="CHEBI:58533"/>
        <dbReference type="ChEBI" id="CHEBI:58548"/>
        <dbReference type="EC" id="5.3.1.23"/>
    </reaction>
</comment>
<dbReference type="AlphaFoldDB" id="A0AAX2CJI7"/>
<feature type="active site" description="Proton donor" evidence="6">
    <location>
        <position position="240"/>
    </location>
</feature>